<dbReference type="InterPro" id="IPR009387">
    <property type="entry name" value="HigB-2"/>
</dbReference>
<reference evidence="1 2" key="1">
    <citation type="submission" date="2023-12" db="EMBL/GenBank/DDBJ databases">
        <title>Novel species of the genus Arcicella isolated from rivers.</title>
        <authorList>
            <person name="Lu H."/>
        </authorList>
    </citation>
    <scope>NUCLEOTIDE SEQUENCE [LARGE SCALE GENOMIC DNA]</scope>
    <source>
        <strain evidence="1 2">KCTC 23307</strain>
    </source>
</reference>
<proteinExistence type="predicted"/>
<accession>A0ABU5Q8L6</accession>
<evidence type="ECO:0000313" key="1">
    <source>
        <dbReference type="EMBL" id="MEA5138992.1"/>
    </source>
</evidence>
<keyword evidence="2" id="KW-1185">Reference proteome</keyword>
<dbReference type="EMBL" id="JAYFUM010000008">
    <property type="protein sequence ID" value="MEA5138992.1"/>
    <property type="molecule type" value="Genomic_DNA"/>
</dbReference>
<dbReference type="Pfam" id="PF06296">
    <property type="entry name" value="RelE"/>
    <property type="match status" value="1"/>
</dbReference>
<gene>
    <name evidence="1" type="ORF">VB248_07600</name>
</gene>
<dbReference type="Proteomes" id="UP001302949">
    <property type="component" value="Unassembled WGS sequence"/>
</dbReference>
<protein>
    <submittedName>
        <fullName evidence="1">Type II toxin-antitoxin system RelE/ParE family toxin</fullName>
    </submittedName>
</protein>
<evidence type="ECO:0000313" key="2">
    <source>
        <dbReference type="Proteomes" id="UP001302949"/>
    </source>
</evidence>
<organism evidence="1 2">
    <name type="scientific">Arcicella rigui</name>
    <dbReference type="NCBI Taxonomy" id="797020"/>
    <lineage>
        <taxon>Bacteria</taxon>
        <taxon>Pseudomonadati</taxon>
        <taxon>Bacteroidota</taxon>
        <taxon>Cytophagia</taxon>
        <taxon>Cytophagales</taxon>
        <taxon>Flectobacillaceae</taxon>
        <taxon>Arcicella</taxon>
    </lineage>
</organism>
<dbReference type="PIRSF" id="PIRSF039032">
    <property type="entry name" value="HigB-2"/>
    <property type="match status" value="1"/>
</dbReference>
<name>A0ABU5Q8L6_9BACT</name>
<comment type="caution">
    <text evidence="1">The sequence shown here is derived from an EMBL/GenBank/DDBJ whole genome shotgun (WGS) entry which is preliminary data.</text>
</comment>
<sequence>MSFNIIPTSNFFRKAKKLSKKYVSFKSDLMNLKEQLLENPLVGTSIGKDCYKIRMSIASKGKGKSGGARVITCVKIVNETIYLLTIYDKSEQENINDNELDELLKQAGL</sequence>
<dbReference type="RefSeq" id="WP_323296155.1">
    <property type="nucleotide sequence ID" value="NZ_JAYFUM010000008.1"/>
</dbReference>